<evidence type="ECO:0000256" key="4">
    <source>
        <dbReference type="ARBA" id="ARBA00010448"/>
    </source>
</evidence>
<dbReference type="GO" id="GO:0005764">
    <property type="term" value="C:lysosome"/>
    <property type="evidence" value="ECO:0007669"/>
    <property type="project" value="UniProtKB-SubCell"/>
</dbReference>
<evidence type="ECO:0000256" key="9">
    <source>
        <dbReference type="ARBA" id="ARBA00022620"/>
    </source>
</evidence>
<proteinExistence type="inferred from homology"/>
<dbReference type="GO" id="GO:0005125">
    <property type="term" value="F:cytokine activity"/>
    <property type="evidence" value="ECO:0007669"/>
    <property type="project" value="UniProtKB-KW"/>
</dbReference>
<evidence type="ECO:0000256" key="3">
    <source>
        <dbReference type="ARBA" id="ARBA00004550"/>
    </source>
</evidence>
<dbReference type="Gene3D" id="2.80.10.50">
    <property type="match status" value="1"/>
</dbReference>
<keyword evidence="9" id="KW-0666">Pyrogen</keyword>
<protein>
    <recommendedName>
        <fullName evidence="5">Interleukin-1 beta</fullName>
    </recommendedName>
</protein>
<evidence type="ECO:0000313" key="14">
    <source>
        <dbReference type="RefSeq" id="XP_026077838.1"/>
    </source>
</evidence>
<keyword evidence="12" id="KW-0497">Mitogen</keyword>
<keyword evidence="6" id="KW-0963">Cytoplasm</keyword>
<dbReference type="GO" id="GO:0042119">
    <property type="term" value="P:neutrophil activation"/>
    <property type="evidence" value="ECO:0007669"/>
    <property type="project" value="TreeGrafter"/>
</dbReference>
<dbReference type="CDD" id="cd00100">
    <property type="entry name" value="beta-trefoil_IL1"/>
    <property type="match status" value="1"/>
</dbReference>
<evidence type="ECO:0000256" key="11">
    <source>
        <dbReference type="ARBA" id="ARBA00023228"/>
    </source>
</evidence>
<keyword evidence="8" id="KW-0964">Secreted</keyword>
<sequence length="329" mass="37844">MYTKTPPKTVTFSTKNLTLWYTQSHHFLFLLKKVSDKKGNVQRQRSHFLVISAELNMAEENVYHPSTEETEECEFKDTRCNKKRKFIKFSLSIDYTEMGGDQEPSHPQPKIEEKDIESDGFNDVDLDHALANMSLNLVVDQDSDADNPFCNSDSQFKESVIVSEKADISYITAQICKVIKEQETLFLKSWEGGMYVASRRNEICLESTMSAKITIYRCNLTGSVTDGKGVPIVLNFTGTDNFLTCDSQDGENIYLKVKVYDRKKIYNHDPEILSLIFYMSQDSDGLRYFESALYGGWFMHTINYKAVKMGKGVRSRFVTERDDNEIHEC</sequence>
<dbReference type="GO" id="GO:0019221">
    <property type="term" value="P:cytokine-mediated signaling pathway"/>
    <property type="evidence" value="ECO:0007669"/>
    <property type="project" value="TreeGrafter"/>
</dbReference>
<evidence type="ECO:0000256" key="5">
    <source>
        <dbReference type="ARBA" id="ARBA00014702"/>
    </source>
</evidence>
<dbReference type="InterPro" id="IPR008996">
    <property type="entry name" value="IL1/FGF"/>
</dbReference>
<gene>
    <name evidence="14" type="primary">LOC113055641</name>
</gene>
<dbReference type="GO" id="GO:0048246">
    <property type="term" value="P:macrophage chemotaxis"/>
    <property type="evidence" value="ECO:0007669"/>
    <property type="project" value="TreeGrafter"/>
</dbReference>
<dbReference type="KEGG" id="caua:113055641"/>
<dbReference type="AlphaFoldDB" id="A0A6P6L001"/>
<evidence type="ECO:0000256" key="2">
    <source>
        <dbReference type="ARBA" id="ARBA00004514"/>
    </source>
</evidence>
<organism evidence="13 14">
    <name type="scientific">Carassius auratus</name>
    <name type="common">Goldfish</name>
    <dbReference type="NCBI Taxonomy" id="7957"/>
    <lineage>
        <taxon>Eukaryota</taxon>
        <taxon>Metazoa</taxon>
        <taxon>Chordata</taxon>
        <taxon>Craniata</taxon>
        <taxon>Vertebrata</taxon>
        <taxon>Euteleostomi</taxon>
        <taxon>Actinopterygii</taxon>
        <taxon>Neopterygii</taxon>
        <taxon>Teleostei</taxon>
        <taxon>Ostariophysi</taxon>
        <taxon>Cypriniformes</taxon>
        <taxon>Cyprinidae</taxon>
        <taxon>Cyprininae</taxon>
        <taxon>Carassius</taxon>
    </lineage>
</organism>
<dbReference type="GO" id="GO:0005829">
    <property type="term" value="C:cytosol"/>
    <property type="evidence" value="ECO:0007669"/>
    <property type="project" value="UniProtKB-SubCell"/>
</dbReference>
<evidence type="ECO:0000256" key="7">
    <source>
        <dbReference type="ARBA" id="ARBA00022514"/>
    </source>
</evidence>
<dbReference type="Proteomes" id="UP000515129">
    <property type="component" value="Chromosome 36"/>
</dbReference>
<dbReference type="PANTHER" id="PTHR10078:SF30">
    <property type="entry name" value="INTERLEUKIN-1 BETA"/>
    <property type="match status" value="1"/>
</dbReference>
<keyword evidence="11" id="KW-0458">Lysosome</keyword>
<name>A0A6P6L001_CARAU</name>
<dbReference type="PANTHER" id="PTHR10078">
    <property type="entry name" value="INTERLEUKIN-1 FAMILY MEMBER"/>
    <property type="match status" value="1"/>
</dbReference>
<dbReference type="RefSeq" id="XP_026077838.1">
    <property type="nucleotide sequence ID" value="XM_026222053.1"/>
</dbReference>
<dbReference type="GO" id="GO:0005615">
    <property type="term" value="C:extracellular space"/>
    <property type="evidence" value="ECO:0007669"/>
    <property type="project" value="UniProtKB-KW"/>
</dbReference>
<dbReference type="InterPro" id="IPR000975">
    <property type="entry name" value="IL-1_fam"/>
</dbReference>
<keyword evidence="7" id="KW-0202">Cytokine</keyword>
<evidence type="ECO:0000256" key="1">
    <source>
        <dbReference type="ARBA" id="ARBA00004371"/>
    </source>
</evidence>
<evidence type="ECO:0000256" key="6">
    <source>
        <dbReference type="ARBA" id="ARBA00022490"/>
    </source>
</evidence>
<dbReference type="GeneID" id="113055641"/>
<dbReference type="GO" id="GO:1901222">
    <property type="term" value="P:regulation of non-canonical NF-kappaB signal transduction"/>
    <property type="evidence" value="ECO:0007669"/>
    <property type="project" value="TreeGrafter"/>
</dbReference>
<evidence type="ECO:0000256" key="8">
    <source>
        <dbReference type="ARBA" id="ARBA00022525"/>
    </source>
</evidence>
<evidence type="ECO:0000256" key="12">
    <source>
        <dbReference type="ARBA" id="ARBA00023246"/>
    </source>
</evidence>
<evidence type="ECO:0000256" key="10">
    <source>
        <dbReference type="ARBA" id="ARBA00023198"/>
    </source>
</evidence>
<comment type="similarity">
    <text evidence="4">Belongs to the IL-1 family.</text>
</comment>
<comment type="subcellular location">
    <subcellularLocation>
        <location evidence="2">Cytoplasm</location>
        <location evidence="2">Cytosol</location>
    </subcellularLocation>
    <subcellularLocation>
        <location evidence="1">Lysosome</location>
    </subcellularLocation>
    <subcellularLocation>
        <location evidence="3">Secreted</location>
        <location evidence="3">Extracellular exosome</location>
    </subcellularLocation>
</comment>
<keyword evidence="13" id="KW-1185">Reference proteome</keyword>
<dbReference type="GO" id="GO:0010628">
    <property type="term" value="P:positive regulation of gene expression"/>
    <property type="evidence" value="ECO:0007669"/>
    <property type="project" value="TreeGrafter"/>
</dbReference>
<dbReference type="GO" id="GO:0051781">
    <property type="term" value="P:positive regulation of cell division"/>
    <property type="evidence" value="ECO:0007669"/>
    <property type="project" value="UniProtKB-KW"/>
</dbReference>
<reference evidence="14" key="1">
    <citation type="submission" date="2025-08" db="UniProtKB">
        <authorList>
            <consortium name="RefSeq"/>
        </authorList>
    </citation>
    <scope>IDENTIFICATION</scope>
    <source>
        <strain evidence="14">Wakin</strain>
        <tissue evidence="14">Muscle</tissue>
    </source>
</reference>
<dbReference type="GO" id="GO:0001660">
    <property type="term" value="P:fever generation"/>
    <property type="evidence" value="ECO:0007669"/>
    <property type="project" value="UniProtKB-KW"/>
</dbReference>
<keyword evidence="10" id="KW-0395">Inflammatory response</keyword>
<evidence type="ECO:0000313" key="13">
    <source>
        <dbReference type="Proteomes" id="UP000515129"/>
    </source>
</evidence>
<dbReference type="GO" id="GO:0006955">
    <property type="term" value="P:immune response"/>
    <property type="evidence" value="ECO:0007669"/>
    <property type="project" value="InterPro"/>
</dbReference>
<accession>A0A6P6L001</accession>
<dbReference type="GO" id="GO:0071222">
    <property type="term" value="P:cellular response to lipopolysaccharide"/>
    <property type="evidence" value="ECO:0007669"/>
    <property type="project" value="TreeGrafter"/>
</dbReference>
<dbReference type="SUPFAM" id="SSF50353">
    <property type="entry name" value="Cytokine"/>
    <property type="match status" value="1"/>
</dbReference>
<dbReference type="OrthoDB" id="8962877at2759"/>